<proteinExistence type="predicted"/>
<gene>
    <name evidence="2" type="ORF">LSCM1_02607</name>
</gene>
<comment type="caution">
    <text evidence="2">The sequence shown here is derived from an EMBL/GenBank/DDBJ whole genome shotgun (WGS) entry which is preliminary data.</text>
</comment>
<feature type="compositionally biased region" description="Acidic residues" evidence="1">
    <location>
        <begin position="47"/>
        <end position="58"/>
    </location>
</feature>
<feature type="compositionally biased region" description="Basic and acidic residues" evidence="1">
    <location>
        <begin position="198"/>
        <end position="213"/>
    </location>
</feature>
<dbReference type="KEGG" id="lmat:92512700"/>
<feature type="region of interest" description="Disordered" evidence="1">
    <location>
        <begin position="198"/>
        <end position="229"/>
    </location>
</feature>
<dbReference type="OrthoDB" id="273467at2759"/>
<feature type="region of interest" description="Disordered" evidence="1">
    <location>
        <begin position="733"/>
        <end position="759"/>
    </location>
</feature>
<dbReference type="EMBL" id="JAFEUZ010000033">
    <property type="protein sequence ID" value="KAG5469390.1"/>
    <property type="molecule type" value="Genomic_DNA"/>
</dbReference>
<dbReference type="Proteomes" id="UP000673552">
    <property type="component" value="Unassembled WGS sequence"/>
</dbReference>
<feature type="compositionally biased region" description="Acidic residues" evidence="1">
    <location>
        <begin position="361"/>
        <end position="371"/>
    </location>
</feature>
<accession>A0A836H2W1</accession>
<reference evidence="3" key="1">
    <citation type="journal article" date="2021" name="Microbiol. Resour. Announc.">
        <title>LGAAP: Leishmaniinae Genome Assembly and Annotation Pipeline.</title>
        <authorList>
            <person name="Almutairi H."/>
            <person name="Urbaniak M.D."/>
            <person name="Bates M.D."/>
            <person name="Jariyapan N."/>
            <person name="Kwakye-Nuako G."/>
            <person name="Thomaz-Soccol V."/>
            <person name="Al-Salem W.S."/>
            <person name="Dillon R.J."/>
            <person name="Bates P.A."/>
            <person name="Gatherer D."/>
        </authorList>
    </citation>
    <scope>NUCLEOTIDE SEQUENCE [LARGE SCALE GENOMIC DNA]</scope>
</reference>
<name>A0A836H2W1_9TRYP</name>
<evidence type="ECO:0000313" key="2">
    <source>
        <dbReference type="EMBL" id="KAG5469390.1"/>
    </source>
</evidence>
<feature type="region of interest" description="Disordered" evidence="1">
    <location>
        <begin position="107"/>
        <end position="142"/>
    </location>
</feature>
<feature type="region of interest" description="Disordered" evidence="1">
    <location>
        <begin position="291"/>
        <end position="310"/>
    </location>
</feature>
<evidence type="ECO:0000313" key="3">
    <source>
        <dbReference type="Proteomes" id="UP000673552"/>
    </source>
</evidence>
<dbReference type="GeneID" id="92512700"/>
<feature type="compositionally biased region" description="Acidic residues" evidence="1">
    <location>
        <begin position="749"/>
        <end position="759"/>
    </location>
</feature>
<feature type="region of interest" description="Disordered" evidence="1">
    <location>
        <begin position="523"/>
        <end position="542"/>
    </location>
</feature>
<feature type="region of interest" description="Disordered" evidence="1">
    <location>
        <begin position="1"/>
        <end position="68"/>
    </location>
</feature>
<evidence type="ECO:0000256" key="1">
    <source>
        <dbReference type="SAM" id="MobiDB-lite"/>
    </source>
</evidence>
<sequence>MPSEDYEEGSVASDREDDSYSNAEEEEDESESEAEQEPQSSHPSHEEAEDEVDYDALDDTPAPKPFPKTISLVLPQRASASVAREPTCVHVCLTRGIIGQLHPRGVYSKRRDSGEEGDEEVTADRGSAGEEVEEEEADSTSSAAAQLQGCCAVHHQYENDYAAPLAALRRRLILRHLHGDAERQRRFLVAERARERRELQSRLDDGADGKVEDGDGGEVAEEDGSTDPLEGVLWPWTTMQKPPPYWLPALLSNDVHTFQRVLHIMYGWIIAPEPHPADQLRIDAAGRLCTGKSSPAGAEESDEDAELADSTHHSADYFLASGAFLGDGLEEESEEASSDSAAPAPLTSKSLLGAFNACEVGEEEHPSDEEAQGYPDDLASAGEPSHSRVPLSVSTAPPPVAALPHFPFTEYEFFIVYDKASEEWHLLDTHPYLVMEACRRRREEQLSCEGGQPEDEFADGADLVSDDEAASEADSEGEAKAKSSCHVPVYAMDSIIPVSPIVLAALFSPAALRCCLLQPLHAEPKSEDDPDEAEGHNNAGGAAAMRSVSPLAVLQTFDHAWLSVDTPVALPILATICRARQRALQQDALRIPYPLGNLWIDANPLYALPAFTDVFHVVGADQVRRWRAPPGQHPEEDDKEGVDSEVAAAASPVKAAELSSLHRWGTALDSIVNPGHYGRLVLTSLLDAGLLPTRPVELGFFRHLSLLRLALWWWMRLPPKLIRQWGVNAAADERVTGDDADTADNGAEMPDEEEESDADEEVREMAVEDATEFLQLRIEKLKARDASLRRRSLRKEHPTLVFTPLLQRVLLELQRRLDRINAVDARGVPVAPSQYTLQESVARTYVAERLESGHPRQDPLVTTAFIGLANSKAAAFAAAAPETPVAAVTTGVAHAATVRHQRLYQSDLVLLLLALTTTPAPLPSRVAMILDDAEHRFTSIADENTSKMGDANVREAQHDDVDAHTALFSHLLELKTMRRVRRPQDRTRAGTTKLLLLCSMDFCRGATRQRVFEKVPPFELFGSTGYCSLTDLVQAWSSTSCRHGDGSCSKKEVTVQLFAYYMWNEIRWRLRKEQYSEAAVSKMREQLPELFELVEAHSSTYDALLARLGAEASAGSKTDDSGGGPLSASAARRRTSSFVSSLSASGKHGYGSESSPTAAAQSPRPSLMSSAVLQVIREEIRDEVGLAPTTASLPLTLDCPNAYSVDVLDSKARVTALWQSFEVAPHTYMTAETLHTLLFAGNAHESGDTPGLAVRDMGGARRFHTAALSVMFENGITTVQACPLDGPEIPAIEVALQRADLPAVKLLLGLGAASLQDTCLNGGATLESWAEKLFRPSEMGVLRFIARKNTRVMRSDPRLHFGARRFGSVVANS</sequence>
<feature type="compositionally biased region" description="Acidic residues" evidence="1">
    <location>
        <begin position="15"/>
        <end position="36"/>
    </location>
</feature>
<protein>
    <submittedName>
        <fullName evidence="2">Uncharacterized protein</fullName>
    </submittedName>
</protein>
<feature type="compositionally biased region" description="Acidic residues" evidence="1">
    <location>
        <begin position="214"/>
        <end position="225"/>
    </location>
</feature>
<feature type="region of interest" description="Disordered" evidence="1">
    <location>
        <begin position="361"/>
        <end position="394"/>
    </location>
</feature>
<keyword evidence="3" id="KW-1185">Reference proteome</keyword>
<feature type="region of interest" description="Disordered" evidence="1">
    <location>
        <begin position="1142"/>
        <end position="1165"/>
    </location>
</feature>
<organism evidence="2 3">
    <name type="scientific">Leishmania martiniquensis</name>
    <dbReference type="NCBI Taxonomy" id="1580590"/>
    <lineage>
        <taxon>Eukaryota</taxon>
        <taxon>Discoba</taxon>
        <taxon>Euglenozoa</taxon>
        <taxon>Kinetoplastea</taxon>
        <taxon>Metakinetoplastina</taxon>
        <taxon>Trypanosomatida</taxon>
        <taxon>Trypanosomatidae</taxon>
        <taxon>Leishmaniinae</taxon>
        <taxon>Leishmania</taxon>
    </lineage>
</organism>
<dbReference type="RefSeq" id="XP_067175563.1">
    <property type="nucleotide sequence ID" value="XM_067320188.1"/>
</dbReference>
<feature type="compositionally biased region" description="Polar residues" evidence="1">
    <location>
        <begin position="1152"/>
        <end position="1165"/>
    </location>
</feature>
<reference evidence="3" key="2">
    <citation type="journal article" date="2021" name="Sci. Data">
        <title>Chromosome-scale genome sequencing, assembly and annotation of six genomes from subfamily Leishmaniinae.</title>
        <authorList>
            <person name="Almutairi H."/>
            <person name="Urbaniak M.D."/>
            <person name="Bates M.D."/>
            <person name="Jariyapan N."/>
            <person name="Kwakye-Nuako G."/>
            <person name="Thomaz Soccol V."/>
            <person name="Al-Salem W.S."/>
            <person name="Dillon R.J."/>
            <person name="Bates P.A."/>
            <person name="Gatherer D."/>
        </authorList>
    </citation>
    <scope>NUCLEOTIDE SEQUENCE [LARGE SCALE GENOMIC DNA]</scope>
</reference>